<dbReference type="AlphaFoldDB" id="A0A7W5BTN6"/>
<dbReference type="RefSeq" id="WP_245438630.1">
    <property type="nucleotide sequence ID" value="NZ_JACHXH010000035.1"/>
</dbReference>
<evidence type="ECO:0000313" key="3">
    <source>
        <dbReference type="EMBL" id="MBB3138624.1"/>
    </source>
</evidence>
<comment type="caution">
    <text evidence="3">The sequence shown here is derived from an EMBL/GenBank/DDBJ whole genome shotgun (WGS) entry which is preliminary data.</text>
</comment>
<dbReference type="PANTHER" id="PTHR22916:SF3">
    <property type="entry name" value="UDP-GLCNAC:BETAGAL BETA-1,3-N-ACETYLGLUCOSAMINYLTRANSFERASE-LIKE PROTEIN 1"/>
    <property type="match status" value="1"/>
</dbReference>
<accession>A0A7W5BTN6</accession>
<dbReference type="Proteomes" id="UP000518315">
    <property type="component" value="Unassembled WGS sequence"/>
</dbReference>
<evidence type="ECO:0000256" key="1">
    <source>
        <dbReference type="SAM" id="MobiDB-lite"/>
    </source>
</evidence>
<feature type="region of interest" description="Disordered" evidence="1">
    <location>
        <begin position="377"/>
        <end position="404"/>
    </location>
</feature>
<organism evidence="3 4">
    <name type="scientific">Rhizobium pisi</name>
    <dbReference type="NCBI Taxonomy" id="574561"/>
    <lineage>
        <taxon>Bacteria</taxon>
        <taxon>Pseudomonadati</taxon>
        <taxon>Pseudomonadota</taxon>
        <taxon>Alphaproteobacteria</taxon>
        <taxon>Hyphomicrobiales</taxon>
        <taxon>Rhizobiaceae</taxon>
        <taxon>Rhizobium/Agrobacterium group</taxon>
        <taxon>Rhizobium</taxon>
    </lineage>
</organism>
<dbReference type="InterPro" id="IPR029044">
    <property type="entry name" value="Nucleotide-diphossugar_trans"/>
</dbReference>
<dbReference type="SUPFAM" id="SSF53448">
    <property type="entry name" value="Nucleotide-diphospho-sugar transferases"/>
    <property type="match status" value="1"/>
</dbReference>
<proteinExistence type="predicted"/>
<name>A0A7W5BTN6_9HYPH</name>
<dbReference type="Pfam" id="PF00535">
    <property type="entry name" value="Glycos_transf_2"/>
    <property type="match status" value="1"/>
</dbReference>
<reference evidence="3 4" key="1">
    <citation type="submission" date="2020-08" db="EMBL/GenBank/DDBJ databases">
        <title>Genomic Encyclopedia of Type Strains, Phase III (KMG-III): the genomes of soil and plant-associated and newly described type strains.</title>
        <authorList>
            <person name="Whitman W."/>
        </authorList>
    </citation>
    <scope>NUCLEOTIDE SEQUENCE [LARGE SCALE GENOMIC DNA]</scope>
    <source>
        <strain evidence="3 4">CECT 4113</strain>
    </source>
</reference>
<keyword evidence="4" id="KW-1185">Reference proteome</keyword>
<dbReference type="GO" id="GO:0016758">
    <property type="term" value="F:hexosyltransferase activity"/>
    <property type="evidence" value="ECO:0007669"/>
    <property type="project" value="UniProtKB-ARBA"/>
</dbReference>
<evidence type="ECO:0000259" key="2">
    <source>
        <dbReference type="Pfam" id="PF00535"/>
    </source>
</evidence>
<gene>
    <name evidence="3" type="ORF">FHS26_006403</name>
</gene>
<sequence length="404" mass="45160">MLPYKDEDRGNTFHSDQPLVSVVIPAFNASTYIERTLRSAMRQTYAALEIVVVNDGSTDDTAKLVEQIATSDSRIRLLSTPNRGVAAARNTGIKASSGRFVAFLDADDLWHPTKIEKQVNALNRLSSHWAAVYTLHCMINEDDEIICPGSSDVARGYIYARHLNVKYIGNGSALLVRRDVALAIGGFDSSYAAAGLGGCEDLDFELKLAARYFIEVVPERLVGYRKHPGSMSSNHLRMGKSALEVVRRSLAENPQLPRYAIGSAIDATQKYAFWEFRRARRTYLSLVTIGRILRSDPCFVVRLMFEKGLRGIQHRLRLGMTTANREHQPRMKWSKFDDQIAPSRLECPKETPRLRRHLIRLAAVDAKLNSNLAAERTVPDEDEGAMIEGSRALETDPRSSQVIG</sequence>
<keyword evidence="3" id="KW-0808">Transferase</keyword>
<feature type="domain" description="Glycosyltransferase 2-like" evidence="2">
    <location>
        <begin position="21"/>
        <end position="124"/>
    </location>
</feature>
<dbReference type="EMBL" id="JACHXH010000035">
    <property type="protein sequence ID" value="MBB3138624.1"/>
    <property type="molecule type" value="Genomic_DNA"/>
</dbReference>
<dbReference type="CDD" id="cd00761">
    <property type="entry name" value="Glyco_tranf_GTA_type"/>
    <property type="match status" value="1"/>
</dbReference>
<protein>
    <submittedName>
        <fullName evidence="3">Glycosyltransferase involved in cell wall biosynthesis</fullName>
    </submittedName>
</protein>
<dbReference type="PANTHER" id="PTHR22916">
    <property type="entry name" value="GLYCOSYLTRANSFERASE"/>
    <property type="match status" value="1"/>
</dbReference>
<dbReference type="Gene3D" id="3.90.550.10">
    <property type="entry name" value="Spore Coat Polysaccharide Biosynthesis Protein SpsA, Chain A"/>
    <property type="match status" value="1"/>
</dbReference>
<evidence type="ECO:0000313" key="4">
    <source>
        <dbReference type="Proteomes" id="UP000518315"/>
    </source>
</evidence>
<dbReference type="InterPro" id="IPR001173">
    <property type="entry name" value="Glyco_trans_2-like"/>
</dbReference>